<name>A0A0F9AE70_9ZZZZ</name>
<dbReference type="EMBL" id="LAZR01046420">
    <property type="protein sequence ID" value="KKK96575.1"/>
    <property type="molecule type" value="Genomic_DNA"/>
</dbReference>
<reference evidence="1" key="1">
    <citation type="journal article" date="2015" name="Nature">
        <title>Complex archaea that bridge the gap between prokaryotes and eukaryotes.</title>
        <authorList>
            <person name="Spang A."/>
            <person name="Saw J.H."/>
            <person name="Jorgensen S.L."/>
            <person name="Zaremba-Niedzwiedzka K."/>
            <person name="Martijn J."/>
            <person name="Lind A.E."/>
            <person name="van Eijk R."/>
            <person name="Schleper C."/>
            <person name="Guy L."/>
            <person name="Ettema T.J."/>
        </authorList>
    </citation>
    <scope>NUCLEOTIDE SEQUENCE</scope>
</reference>
<dbReference type="AlphaFoldDB" id="A0A0F9AE70"/>
<protein>
    <submittedName>
        <fullName evidence="1">Uncharacterized protein</fullName>
    </submittedName>
</protein>
<sequence length="99" mass="11807">MTESELRDLEYLSKWASRKYKLPWQEIQSEAFIRFYKYNYRVMSACVAHACNAMIWDLVRNKHLEVGAFFPEGAEIDTYEVEWVDEFRTLTKGVSKADR</sequence>
<comment type="caution">
    <text evidence="1">The sequence shown here is derived from an EMBL/GenBank/DDBJ whole genome shotgun (WGS) entry which is preliminary data.</text>
</comment>
<gene>
    <name evidence="1" type="ORF">LCGC14_2661370</name>
</gene>
<feature type="non-terminal residue" evidence="1">
    <location>
        <position position="99"/>
    </location>
</feature>
<evidence type="ECO:0000313" key="1">
    <source>
        <dbReference type="EMBL" id="KKK96575.1"/>
    </source>
</evidence>
<accession>A0A0F9AE70</accession>
<proteinExistence type="predicted"/>
<organism evidence="1">
    <name type="scientific">marine sediment metagenome</name>
    <dbReference type="NCBI Taxonomy" id="412755"/>
    <lineage>
        <taxon>unclassified sequences</taxon>
        <taxon>metagenomes</taxon>
        <taxon>ecological metagenomes</taxon>
    </lineage>
</organism>